<evidence type="ECO:0000313" key="2">
    <source>
        <dbReference type="Proteomes" id="UP000633263"/>
    </source>
</evidence>
<dbReference type="Proteomes" id="UP000633263">
    <property type="component" value="Unassembled WGS sequence"/>
</dbReference>
<sequence length="171" mass="18029">MDALFLAQALDEMQVAFIVLGAVIPFGILAAQLELEGVALDAVVFEYPADDLGYGQMLEDPLVVAQRQVVQVRYQLQPVAGHTFAGLADGGVVDQPVQAGAVAQIEPGVVLQQGFQVQIGLVADQLQFDAVALTDRLAGAEGQDLEVVVDARQGQGEVWLVGGSKHPEVLV</sequence>
<protein>
    <submittedName>
        <fullName evidence="1">Uncharacterized protein</fullName>
    </submittedName>
</protein>
<comment type="caution">
    <text evidence="1">The sequence shown here is derived from an EMBL/GenBank/DDBJ whole genome shotgun (WGS) entry which is preliminary data.</text>
</comment>
<evidence type="ECO:0000313" key="1">
    <source>
        <dbReference type="EMBL" id="GGJ00377.1"/>
    </source>
</evidence>
<reference evidence="2" key="1">
    <citation type="journal article" date="2019" name="Int. J. Syst. Evol. Microbiol.">
        <title>The Global Catalogue of Microorganisms (GCM) 10K type strain sequencing project: providing services to taxonomists for standard genome sequencing and annotation.</title>
        <authorList>
            <consortium name="The Broad Institute Genomics Platform"/>
            <consortium name="The Broad Institute Genome Sequencing Center for Infectious Disease"/>
            <person name="Wu L."/>
            <person name="Ma J."/>
        </authorList>
    </citation>
    <scope>NUCLEOTIDE SEQUENCE [LARGE SCALE GENOMIC DNA]</scope>
    <source>
        <strain evidence="2">JCM 11590</strain>
    </source>
</reference>
<gene>
    <name evidence="1" type="ORF">GCM10009083_16420</name>
</gene>
<name>A0ABQ2CPU3_9GAMM</name>
<organism evidence="1 2">
    <name type="scientific">Halopseudomonas pertucinogena</name>
    <dbReference type="NCBI Taxonomy" id="86175"/>
    <lineage>
        <taxon>Bacteria</taxon>
        <taxon>Pseudomonadati</taxon>
        <taxon>Pseudomonadota</taxon>
        <taxon>Gammaproteobacteria</taxon>
        <taxon>Pseudomonadales</taxon>
        <taxon>Pseudomonadaceae</taxon>
        <taxon>Halopseudomonas</taxon>
    </lineage>
</organism>
<dbReference type="EMBL" id="BMNN01000003">
    <property type="protein sequence ID" value="GGJ00377.1"/>
    <property type="molecule type" value="Genomic_DNA"/>
</dbReference>
<keyword evidence="2" id="KW-1185">Reference proteome</keyword>
<proteinExistence type="predicted"/>
<accession>A0ABQ2CPU3</accession>